<comment type="caution">
    <text evidence="2">The sequence shown here is derived from an EMBL/GenBank/DDBJ whole genome shotgun (WGS) entry which is preliminary data.</text>
</comment>
<reference evidence="2 3" key="1">
    <citation type="submission" date="2020-08" db="EMBL/GenBank/DDBJ databases">
        <title>Genomic Encyclopedia of Type Strains, Phase III (KMG-III): the genomes of soil and plant-associated and newly described type strains.</title>
        <authorList>
            <person name="Whitman W."/>
        </authorList>
    </citation>
    <scope>NUCLEOTIDE SEQUENCE [LARGE SCALE GENOMIC DNA]</scope>
    <source>
        <strain evidence="2 3">CECT 3287</strain>
    </source>
</reference>
<dbReference type="AlphaFoldDB" id="A0A7W5AQS4"/>
<name>A0A7W5AQS4_9ACTN</name>
<evidence type="ECO:0008006" key="4">
    <source>
        <dbReference type="Google" id="ProtNLM"/>
    </source>
</evidence>
<evidence type="ECO:0000256" key="1">
    <source>
        <dbReference type="SAM" id="SignalP"/>
    </source>
</evidence>
<feature type="chain" id="PRO_5038734476" description="Ig-like domain (Group 3)" evidence="1">
    <location>
        <begin position="28"/>
        <end position="436"/>
    </location>
</feature>
<keyword evidence="1" id="KW-0732">Signal</keyword>
<organism evidence="2 3">
    <name type="scientific">Actinoplanes campanulatus</name>
    <dbReference type="NCBI Taxonomy" id="113559"/>
    <lineage>
        <taxon>Bacteria</taxon>
        <taxon>Bacillati</taxon>
        <taxon>Actinomycetota</taxon>
        <taxon>Actinomycetes</taxon>
        <taxon>Micromonosporales</taxon>
        <taxon>Micromonosporaceae</taxon>
        <taxon>Actinoplanes</taxon>
    </lineage>
</organism>
<evidence type="ECO:0000313" key="3">
    <source>
        <dbReference type="Proteomes" id="UP000590749"/>
    </source>
</evidence>
<protein>
    <recommendedName>
        <fullName evidence="4">Ig-like domain (Group 3)</fullName>
    </recommendedName>
</protein>
<dbReference type="EMBL" id="JACHXF010000023">
    <property type="protein sequence ID" value="MBB3100214.1"/>
    <property type="molecule type" value="Genomic_DNA"/>
</dbReference>
<accession>A0A7W5AQS4</accession>
<sequence>MAFLAYRASTVAAATVVLTLSASPSWAAAANNPPAVPTSLRVGGIACAPGGIFVGTTGPQVTAQFTDADLGMIPGETLTPAFVIWPAGEPARRIDWTATELTYSGTVFTAVPATLTNGQKYHLKARATDAAGAVSAWSPICTFTVDTTRPHAPVVTSTDYPENAPGGGVGITGKFTFAVAGGDRDVTKFRYSTTTSGLREVPVGRDGRATVEITPTMFGTNVLTVQAIDRTLNRSVETNYSFQVIDHTPKVFDQNWGAAVGEPRTIQLSSQVPGTVSFTYRLNDGPSATATADAEGRSTVVVTPDQRGDNFLTVTSQTAEGVVSPETRANLYVPVQVPRPAISSPDLPTDGTPSPAGQPVTIVLRTDSPDVAEFVYSVDFGNTEQVVTADGNGNATFVHTTRPGAEYLEVMARARTADGFESDTVITGWELTPTEP</sequence>
<proteinExistence type="predicted"/>
<keyword evidence="3" id="KW-1185">Reference proteome</keyword>
<dbReference type="Proteomes" id="UP000590749">
    <property type="component" value="Unassembled WGS sequence"/>
</dbReference>
<feature type="signal peptide" evidence="1">
    <location>
        <begin position="1"/>
        <end position="27"/>
    </location>
</feature>
<dbReference type="Gene3D" id="2.60.40.1800">
    <property type="match status" value="1"/>
</dbReference>
<evidence type="ECO:0000313" key="2">
    <source>
        <dbReference type="EMBL" id="MBB3100214.1"/>
    </source>
</evidence>
<gene>
    <name evidence="2" type="ORF">FHR83_007934</name>
</gene>
<dbReference type="RefSeq" id="WP_183226265.1">
    <property type="nucleotide sequence ID" value="NZ_BMPW01000012.1"/>
</dbReference>